<protein>
    <submittedName>
        <fullName evidence="4">TldD/PmbA family</fullName>
    </submittedName>
</protein>
<reference evidence="4 5" key="2">
    <citation type="journal article" date="2014" name="Genome Announc.">
        <title>Complete Genome Sequence of Coprothermobacter proteolyticus DSM 5265.</title>
        <authorList>
            <person name="Alexiev A."/>
            <person name="Coil D.A."/>
            <person name="Badger J.H."/>
            <person name="Enticknap J."/>
            <person name="Ward N."/>
            <person name="Robb F.T."/>
            <person name="Eisen J.A."/>
        </authorList>
    </citation>
    <scope>NUCLEOTIDE SEQUENCE [LARGE SCALE GENOMIC DNA]</scope>
    <source>
        <strain evidence="5">ATCC 35245 / DSM 5265 / OCM 4 / BT</strain>
    </source>
</reference>
<dbReference type="PANTHER" id="PTHR43421">
    <property type="entry name" value="METALLOPROTEASE PMBA"/>
    <property type="match status" value="1"/>
</dbReference>
<dbReference type="Pfam" id="PF01523">
    <property type="entry name" value="PmbA_TldD_1st"/>
    <property type="match status" value="1"/>
</dbReference>
<dbReference type="GO" id="GO:0005829">
    <property type="term" value="C:cytosol"/>
    <property type="evidence" value="ECO:0007669"/>
    <property type="project" value="TreeGrafter"/>
</dbReference>
<dbReference type="STRING" id="309798.COPRO5265_1275"/>
<accession>B5Y9Y1</accession>
<dbReference type="Proteomes" id="UP000001732">
    <property type="component" value="Chromosome"/>
</dbReference>
<comment type="similarity">
    <text evidence="1">Belongs to the peptidase U62 family.</text>
</comment>
<dbReference type="Pfam" id="PF19289">
    <property type="entry name" value="PmbA_TldD_3rd"/>
    <property type="match status" value="1"/>
</dbReference>
<evidence type="ECO:0000256" key="1">
    <source>
        <dbReference type="ARBA" id="ARBA00005836"/>
    </source>
</evidence>
<dbReference type="InterPro" id="IPR045569">
    <property type="entry name" value="Metalloprtase-TldD/E_C"/>
</dbReference>
<dbReference type="GO" id="GO:0008237">
    <property type="term" value="F:metallopeptidase activity"/>
    <property type="evidence" value="ECO:0007669"/>
    <property type="project" value="InterPro"/>
</dbReference>
<dbReference type="InterPro" id="IPR002510">
    <property type="entry name" value="Metalloprtase-TldD/E_N"/>
</dbReference>
<keyword evidence="5" id="KW-1185">Reference proteome</keyword>
<feature type="domain" description="Metalloprotease TldD/E C-terminal" evidence="3">
    <location>
        <begin position="217"/>
        <end position="433"/>
    </location>
</feature>
<dbReference type="Gene3D" id="3.30.2290.10">
    <property type="entry name" value="PmbA/TldD superfamily"/>
    <property type="match status" value="1"/>
</dbReference>
<dbReference type="InterPro" id="IPR047657">
    <property type="entry name" value="PmbA"/>
</dbReference>
<dbReference type="RefSeq" id="WP_012544102.1">
    <property type="nucleotide sequence ID" value="NC_011295.1"/>
</dbReference>
<feature type="domain" description="Metalloprotease TldD/E N-terminal" evidence="2">
    <location>
        <begin position="21"/>
        <end position="84"/>
    </location>
</feature>
<evidence type="ECO:0000259" key="3">
    <source>
        <dbReference type="Pfam" id="PF19289"/>
    </source>
</evidence>
<dbReference type="PANTHER" id="PTHR43421:SF1">
    <property type="entry name" value="METALLOPROTEASE PMBA"/>
    <property type="match status" value="1"/>
</dbReference>
<dbReference type="AlphaFoldDB" id="B5Y9Y1"/>
<gene>
    <name evidence="4" type="ordered locus">COPRO5265_1275</name>
</gene>
<dbReference type="GO" id="GO:0006508">
    <property type="term" value="P:proteolysis"/>
    <property type="evidence" value="ECO:0007669"/>
    <property type="project" value="InterPro"/>
</dbReference>
<name>B5Y9Y1_COPPD</name>
<dbReference type="InterPro" id="IPR035068">
    <property type="entry name" value="TldD/PmbA_N"/>
</dbReference>
<organism evidence="4 5">
    <name type="scientific">Coprothermobacter proteolyticus (strain ATCC 35245 / DSM 5265 / OCM 4 / BT)</name>
    <dbReference type="NCBI Taxonomy" id="309798"/>
    <lineage>
        <taxon>Bacteria</taxon>
        <taxon>Pseudomonadati</taxon>
        <taxon>Coprothermobacterota</taxon>
        <taxon>Coprothermobacteria</taxon>
        <taxon>Coprothermobacterales</taxon>
        <taxon>Coprothermobacteraceae</taxon>
        <taxon>Coprothermobacter</taxon>
    </lineage>
</organism>
<dbReference type="InterPro" id="IPR036059">
    <property type="entry name" value="TldD/PmbA_sf"/>
</dbReference>
<sequence>MSSLELKKYIDYIAKDKGDGDIFYTHSTSKTIRMGCLDGKVFLEEVSSKETSGYGVRIFKEGRTGFSFGNKTDEESVLQTIDYAEQASQLGEPLAVELPRNEGKQEESAKSERDLNEILETISEIFLSKGVKKFEATAGIETSFWQLVNTAGTDVTSSESGYSVVVMPVVSGEGENANYWFSVTNDPQTLDLNEIVLRSLNRAYSSLDGKSMSFKGLPVVFDSLEWAELLGFLLDSFGGKNVERQKSCFSGKVGQRVLSEHLSLKLENSHPKVLGKYFFDHEGVSVKPAFLLKDGTFVEPYYGLAAAAEFGKEPTGVGHRFSFRTQPNDVPFICHVQVQGLPSLDSLDKYLLVTSLKGIHSGLNAVSGAFSIGADGTLVSGAERVPLSGITLSGNIWDVLNNIIAATPEEEAVPSSTWLVSPLVALDGITVTG</sequence>
<proteinExistence type="inferred from homology"/>
<dbReference type="KEGG" id="cpo:COPRO5265_1275"/>
<dbReference type="eggNOG" id="COG0312">
    <property type="taxonomic scope" value="Bacteria"/>
</dbReference>
<reference evidence="5" key="1">
    <citation type="submission" date="2008-08" db="EMBL/GenBank/DDBJ databases">
        <title>The complete genome sequence of Coprothermobacter proteolyticus strain ATCC 5245 / DSM 5265 / BT.</title>
        <authorList>
            <person name="Dodson R.J."/>
            <person name="Durkin A.S."/>
            <person name="Wu M."/>
            <person name="Eisen J."/>
            <person name="Sutton G."/>
        </authorList>
    </citation>
    <scope>NUCLEOTIDE SEQUENCE [LARGE SCALE GENOMIC DNA]</scope>
    <source>
        <strain evidence="5">ATCC 35245 / DSM 5265 / OCM 4 / BT</strain>
    </source>
</reference>
<evidence type="ECO:0000259" key="2">
    <source>
        <dbReference type="Pfam" id="PF01523"/>
    </source>
</evidence>
<dbReference type="SUPFAM" id="SSF111283">
    <property type="entry name" value="Putative modulator of DNA gyrase, PmbA/TldD"/>
    <property type="match status" value="1"/>
</dbReference>
<dbReference type="EMBL" id="CP001145">
    <property type="protein sequence ID" value="ACI17450.1"/>
    <property type="molecule type" value="Genomic_DNA"/>
</dbReference>
<evidence type="ECO:0000313" key="5">
    <source>
        <dbReference type="Proteomes" id="UP000001732"/>
    </source>
</evidence>
<evidence type="ECO:0000313" key="4">
    <source>
        <dbReference type="EMBL" id="ACI17450.1"/>
    </source>
</evidence>